<dbReference type="SUPFAM" id="SSF54695">
    <property type="entry name" value="POZ domain"/>
    <property type="match status" value="1"/>
</dbReference>
<dbReference type="InterPro" id="IPR011333">
    <property type="entry name" value="SKP1/BTB/POZ_sf"/>
</dbReference>
<dbReference type="SMART" id="SM00225">
    <property type="entry name" value="BTB"/>
    <property type="match status" value="1"/>
</dbReference>
<reference evidence="4 5" key="2">
    <citation type="submission" date="2025-04" db="UniProtKB">
        <authorList>
            <consortium name="RefSeq"/>
        </authorList>
    </citation>
    <scope>IDENTIFICATION</scope>
    <source>
        <tissue evidence="4 5">Blood</tissue>
    </source>
</reference>
<reference evidence="3" key="1">
    <citation type="journal article" date="2016" name="Nat. Commun.">
        <title>The channel catfish genome sequence provides insights into the evolution of scale formation in teleosts.</title>
        <authorList>
            <person name="Liu Z."/>
            <person name="Liu S."/>
            <person name="Yao J."/>
            <person name="Bao L."/>
            <person name="Zhang J."/>
            <person name="Li Y."/>
            <person name="Jiang C."/>
            <person name="Sun L."/>
            <person name="Wang R."/>
            <person name="Zhang Y."/>
            <person name="Zhou T."/>
            <person name="Zeng Q."/>
            <person name="Fu Q."/>
            <person name="Gao S."/>
            <person name="Li N."/>
            <person name="Koren S."/>
            <person name="Jiang Y."/>
            <person name="Zimin A."/>
            <person name="Xu P."/>
            <person name="Phillippy A.M."/>
            <person name="Geng X."/>
            <person name="Song L."/>
            <person name="Sun F."/>
            <person name="Li C."/>
            <person name="Wang X."/>
            <person name="Chen A."/>
            <person name="Jin Y."/>
            <person name="Yuan Z."/>
            <person name="Yang Y."/>
            <person name="Tan S."/>
            <person name="Peatman E."/>
            <person name="Lu J."/>
            <person name="Qin Z."/>
            <person name="Dunham R."/>
            <person name="Li Z."/>
            <person name="Sonstegard T."/>
            <person name="Feng J."/>
            <person name="Danzmann R.G."/>
            <person name="Schroeder S."/>
            <person name="Scheffler B."/>
            <person name="Duke M.V."/>
            <person name="Ballard L."/>
            <person name="Kucuktas H."/>
            <person name="Kaltenboeck L."/>
            <person name="Liu H."/>
            <person name="Armbruster J."/>
            <person name="Xie Y."/>
            <person name="Kirby M.L."/>
            <person name="Tian Y."/>
            <person name="Flanagan M.E."/>
            <person name="Mu W."/>
            <person name="Waldbieser G.C."/>
        </authorList>
    </citation>
    <scope>NUCLEOTIDE SEQUENCE [LARGE SCALE GENOMIC DNA]</scope>
    <source>
        <strain evidence="3">SDA103</strain>
    </source>
</reference>
<evidence type="ECO:0000259" key="2">
    <source>
        <dbReference type="PROSITE" id="PS50097"/>
    </source>
</evidence>
<sequence length="1409" mass="154740">MWRYKQPDFALHLLCELQKQQQCSLHCDTLLQTEGVSIPAHSCVLSALSPVFYRAFANAPSLPVGQSRLVQLEAVGAHALMKLVGFIYSGEMGGESLDEQQQVIDIAYRLGFSNFMEGKQKQVNWHQNKSASWREIGLQTEETGGRRKDASIQILSRKQNFSHSGTLTDSTEAHFADTSEPEMSIDLPDELTDVPSEYNSISPDAGLPWIDELVAHSVSNSRLVRVHAKRQQSQKQKKRAKISKKGDTQISLKIKLKRQRSGALWEIASVQEESAVDGSKTCGSSDDPPTTHSLAETHKGSVEVQLSPCCQNLETVTLTPSSELTTPPPATPTRPPSEHFCHHTTDPVPLSAPLQMPPPSPGLSQPEESDEHIAKLLETVTVGLNILPSVTAEGNSSMHAQLDQKSEKCAAVANSPASYLCLLGHNLGAMGSGTTSGTSEQREAGSVDLSNCKKWDLENVASVASCPTSFSYTSPCMTQKINIDSSFTKPCPETNIVPSKRTFITEGLEHQNVVELKTVYNHFILGADTSAQSGKQTVSDASEDACDLPTQIPRSNAAQDDPTPVGKQCPDQLHVTDKVSVWQSLDVGQAPNSDNWADFSEMRLPRCLSPLMSDADETTGISPQDPLGPLEFSSCLSASHVNLQPALRYTSSPIQPQALPGKTIQQNPSCTTLHVNEIHCSVVGKNSCPLRSNRDHNGEASECKSNEKKTKMPDFENKLLKGTEDSILNRKMNDSVVRGISTARNIVETVNEPCRKKAKMAGYPNGVDTQIVNPYSVKIKNIRPVDNMQDIRSPVTAEKMDCLKAAKTGKTVSEDLKSPENLALCQIGQPFKCKGQGKCQKDAWDTKQSASLVAKHGCGRPLQKRTCTKALMGNLSKISKLNSSSAVLNDSPSPSHHDLQLTQMNKERVPKHESGRATKVQQRPLKDLINECEKSKVPVTELENPFVEPKKVFSDVNLNREENNRTKRYASLAMKTSFCDKIFHQSVFSLDTTVTHQLRSILQKTDGKIRTSLLPSLLFKRHREPPEPDHMSTKLMTDNKKQEKRNTTEEIAIERGVPGTDKPDEVVDKRVDSKKQVESSSKNVKRCLANVNFVKEAKITLNTGLSIHEAVDLNAASHLCTVPPATDFNIHFGVETNMQHESTTTLLQRFTPENMMENPTTDEHVIESLSNEPTEVNLIKTKELHLEGTVSTQIVNLERQEDCNKEKVKKNAIKKTDHIEISRINESEAGISDIEVDVMDKSAQLATGHGDEVVATRANTDNVDVEENQLSVEVTNDAEALAHEEEFSGQQVLRTEAEVMPPDEATVEITSEMINTEASSIQRGEESDLSSSSVTTLGTSAVFLPDVSTESAEDCSSTEEELVVDDISDASVQPFTVVGTECNTIQEDEEEVRGMEEEEEVDVTGEESN</sequence>
<feature type="compositionally biased region" description="Pro residues" evidence="1">
    <location>
        <begin position="326"/>
        <end position="335"/>
    </location>
</feature>
<feature type="compositionally biased region" description="Basic and acidic residues" evidence="1">
    <location>
        <begin position="336"/>
        <end position="345"/>
    </location>
</feature>
<gene>
    <name evidence="4 5" type="primary">LOC108262768</name>
</gene>
<proteinExistence type="predicted"/>
<feature type="region of interest" description="Disordered" evidence="1">
    <location>
        <begin position="1387"/>
        <end position="1409"/>
    </location>
</feature>
<protein>
    <submittedName>
        <fullName evidence="4 5">Uncharacterized protein LOC108262768 isoform X1</fullName>
    </submittedName>
</protein>
<dbReference type="Pfam" id="PF00651">
    <property type="entry name" value="BTB"/>
    <property type="match status" value="1"/>
</dbReference>
<evidence type="ECO:0000313" key="4">
    <source>
        <dbReference type="RefSeq" id="XP_017318560.2"/>
    </source>
</evidence>
<evidence type="ECO:0000256" key="1">
    <source>
        <dbReference type="SAM" id="MobiDB-lite"/>
    </source>
</evidence>
<feature type="compositionally biased region" description="Polar residues" evidence="1">
    <location>
        <begin position="281"/>
        <end position="294"/>
    </location>
</feature>
<dbReference type="Gene3D" id="3.30.710.10">
    <property type="entry name" value="Potassium Channel Kv1.1, Chain A"/>
    <property type="match status" value="1"/>
</dbReference>
<organism evidence="3 5">
    <name type="scientific">Ictalurus punctatus</name>
    <name type="common">Channel catfish</name>
    <name type="synonym">Silurus punctatus</name>
    <dbReference type="NCBI Taxonomy" id="7998"/>
    <lineage>
        <taxon>Eukaryota</taxon>
        <taxon>Metazoa</taxon>
        <taxon>Chordata</taxon>
        <taxon>Craniata</taxon>
        <taxon>Vertebrata</taxon>
        <taxon>Euteleostomi</taxon>
        <taxon>Actinopterygii</taxon>
        <taxon>Neopterygii</taxon>
        <taxon>Teleostei</taxon>
        <taxon>Ostariophysi</taxon>
        <taxon>Siluriformes</taxon>
        <taxon>Ictaluridae</taxon>
        <taxon>Ictalurus</taxon>
    </lineage>
</organism>
<name>A0A2D0QJS8_ICTPU</name>
<accession>A0A2D0QJS8</accession>
<dbReference type="PANTHER" id="PTHR47639:SF1">
    <property type="entry name" value="BTB_POZ DOMAIN-CONTAINING PROTEIN 18"/>
    <property type="match status" value="1"/>
</dbReference>
<dbReference type="PANTHER" id="PTHR47639">
    <property type="entry name" value="BTB/POZ DOMAIN-CONTAINING PROTEIN 18"/>
    <property type="match status" value="1"/>
</dbReference>
<dbReference type="RefSeq" id="XP_047009963.2">
    <property type="nucleotide sequence ID" value="XM_047154007.2"/>
</dbReference>
<feature type="compositionally biased region" description="Basic and acidic residues" evidence="1">
    <location>
        <begin position="1024"/>
        <end position="1048"/>
    </location>
</feature>
<dbReference type="Proteomes" id="UP000221080">
    <property type="component" value="Chromosome 3"/>
</dbReference>
<dbReference type="GO" id="GO:0032968">
    <property type="term" value="P:positive regulation of transcription elongation by RNA polymerase II"/>
    <property type="evidence" value="ECO:0007669"/>
    <property type="project" value="InterPro"/>
</dbReference>
<feature type="region of interest" description="Disordered" evidence="1">
    <location>
        <begin position="1022"/>
        <end position="1074"/>
    </location>
</feature>
<feature type="compositionally biased region" description="Basic residues" evidence="1">
    <location>
        <begin position="226"/>
        <end position="243"/>
    </location>
</feature>
<feature type="region of interest" description="Disordered" evidence="1">
    <location>
        <begin position="226"/>
        <end position="246"/>
    </location>
</feature>
<dbReference type="InterPro" id="IPR042915">
    <property type="entry name" value="BTBD18"/>
</dbReference>
<feature type="region of interest" description="Disordered" evidence="1">
    <location>
        <begin position="273"/>
        <end position="294"/>
    </location>
</feature>
<keyword evidence="3" id="KW-1185">Reference proteome</keyword>
<dbReference type="GeneID" id="108262768"/>
<feature type="region of interest" description="Disordered" evidence="1">
    <location>
        <begin position="318"/>
        <end position="367"/>
    </location>
</feature>
<evidence type="ECO:0000313" key="3">
    <source>
        <dbReference type="Proteomes" id="UP000221080"/>
    </source>
</evidence>
<dbReference type="InterPro" id="IPR000210">
    <property type="entry name" value="BTB/POZ_dom"/>
</dbReference>
<evidence type="ECO:0000313" key="5">
    <source>
        <dbReference type="RefSeq" id="XP_047009963.2"/>
    </source>
</evidence>
<dbReference type="KEGG" id="ipu:108262768"/>
<dbReference type="PROSITE" id="PS50097">
    <property type="entry name" value="BTB"/>
    <property type="match status" value="1"/>
</dbReference>
<feature type="domain" description="BTB" evidence="2">
    <location>
        <begin position="27"/>
        <end position="96"/>
    </location>
</feature>
<dbReference type="RefSeq" id="XP_017318560.2">
    <property type="nucleotide sequence ID" value="XM_017463071.3"/>
</dbReference>
<feature type="compositionally biased region" description="Basic and acidic residues" evidence="1">
    <location>
        <begin position="1061"/>
        <end position="1074"/>
    </location>
</feature>
<dbReference type="OrthoDB" id="8914699at2759"/>